<dbReference type="EMBL" id="CP022752">
    <property type="protein sequence ID" value="ASU78940.1"/>
    <property type="molecule type" value="Genomic_DNA"/>
</dbReference>
<protein>
    <submittedName>
        <fullName evidence="1">Uncharacterized protein</fullName>
    </submittedName>
</protein>
<organism evidence="1 2">
    <name type="scientific">Actinopolyspora erythraea</name>
    <dbReference type="NCBI Taxonomy" id="414996"/>
    <lineage>
        <taxon>Bacteria</taxon>
        <taxon>Bacillati</taxon>
        <taxon>Actinomycetota</taxon>
        <taxon>Actinomycetes</taxon>
        <taxon>Actinopolysporales</taxon>
        <taxon>Actinopolysporaceae</taxon>
        <taxon>Actinopolyspora</taxon>
    </lineage>
</organism>
<evidence type="ECO:0000313" key="2">
    <source>
        <dbReference type="Proteomes" id="UP000215043"/>
    </source>
</evidence>
<accession>A0A223RSW5</accession>
<gene>
    <name evidence="1" type="ORF">CDG81_12325</name>
</gene>
<evidence type="ECO:0000313" key="1">
    <source>
        <dbReference type="EMBL" id="ASU78940.1"/>
    </source>
</evidence>
<dbReference type="AlphaFoldDB" id="A0A223RSW5"/>
<proteinExistence type="predicted"/>
<dbReference type="KEGG" id="aey:CDG81_12325"/>
<dbReference type="RefSeq" id="WP_052428142.1">
    <property type="nucleotide sequence ID" value="NZ_CP022752.1"/>
</dbReference>
<sequence length="62" mass="6729">MASLAVPELAERIAAERAGDLSTRSGRVSWLYACAGVLDNDTDPVFTDAARHRAETLLGQRR</sequence>
<reference evidence="1 2" key="1">
    <citation type="submission" date="2017-08" db="EMBL/GenBank/DDBJ databases">
        <title>The complete genome sequence of moderately halophilic actinomycete Actinopolyspora erythraea YIM 90600, the producer of novel erythromycin, novel actinopolysporins A-C and tubercidin.</title>
        <authorList>
            <person name="Yin M."/>
            <person name="Tang S."/>
        </authorList>
    </citation>
    <scope>NUCLEOTIDE SEQUENCE [LARGE SCALE GENOMIC DNA]</scope>
    <source>
        <strain evidence="1 2">YIM 90600</strain>
    </source>
</reference>
<name>A0A223RSW5_9ACTN</name>
<dbReference type="Proteomes" id="UP000215043">
    <property type="component" value="Chromosome"/>
</dbReference>